<dbReference type="InterPro" id="IPR019615">
    <property type="entry name" value="DUF2487"/>
</dbReference>
<protein>
    <recommendedName>
        <fullName evidence="3">DUF2487 domain-containing protein</fullName>
    </recommendedName>
</protein>
<evidence type="ECO:0008006" key="3">
    <source>
        <dbReference type="Google" id="ProtNLM"/>
    </source>
</evidence>
<accession>A0ABM9EU61</accession>
<proteinExistence type="predicted"/>
<dbReference type="Pfam" id="PF10673">
    <property type="entry name" value="DUF2487"/>
    <property type="match status" value="1"/>
</dbReference>
<evidence type="ECO:0000313" key="1">
    <source>
        <dbReference type="EMBL" id="CAH2715750.1"/>
    </source>
</evidence>
<keyword evidence="2" id="KW-1185">Reference proteome</keyword>
<gene>
    <name evidence="1" type="ORF">BACCIP111895_02934</name>
</gene>
<dbReference type="EMBL" id="CALBWS010000019">
    <property type="protein sequence ID" value="CAH2715750.1"/>
    <property type="molecule type" value="Genomic_DNA"/>
</dbReference>
<name>A0ABM9EU61_9BACI</name>
<dbReference type="RefSeq" id="WP_319942296.1">
    <property type="nucleotide sequence ID" value="NZ_CALBWS010000019.1"/>
</dbReference>
<organism evidence="1 2">
    <name type="scientific">Neobacillus rhizosphaerae</name>
    <dbReference type="NCBI Taxonomy" id="2880965"/>
    <lineage>
        <taxon>Bacteria</taxon>
        <taxon>Bacillati</taxon>
        <taxon>Bacillota</taxon>
        <taxon>Bacilli</taxon>
        <taxon>Bacillales</taxon>
        <taxon>Bacillaceae</taxon>
        <taxon>Neobacillus</taxon>
    </lineage>
</organism>
<reference evidence="1" key="1">
    <citation type="submission" date="2022-04" db="EMBL/GenBank/DDBJ databases">
        <authorList>
            <person name="Criscuolo A."/>
        </authorList>
    </citation>
    <scope>NUCLEOTIDE SEQUENCE</scope>
    <source>
        <strain evidence="1">CIP111895</strain>
    </source>
</reference>
<evidence type="ECO:0000313" key="2">
    <source>
        <dbReference type="Proteomes" id="UP000838308"/>
    </source>
</evidence>
<comment type="caution">
    <text evidence="1">The sequence shown here is derived from an EMBL/GenBank/DDBJ whole genome shotgun (WGS) entry which is preliminary data.</text>
</comment>
<dbReference type="Proteomes" id="UP000838308">
    <property type="component" value="Unassembled WGS sequence"/>
</dbReference>
<sequence length="161" mass="18742">MQKVGGKMKWIPQDVETYLNAKEYVDTAVIPIYSVSVGGDMKQSAAMAEFITLLTSHLERQFTGRLLLFPPFTYLKVEKTEKVLGDLQIWEENIVNSEFKHIFYITTEIEWRTHENEVDGSLIWLPSLPLEQMSDSQKMEMIDSQVKQLLILFTQKWHENG</sequence>